<dbReference type="GO" id="GO:0031490">
    <property type="term" value="F:chromatin DNA binding"/>
    <property type="evidence" value="ECO:0007669"/>
    <property type="project" value="TreeGrafter"/>
</dbReference>
<proteinExistence type="predicted"/>
<reference evidence="4 5" key="1">
    <citation type="journal article" date="2016" name="PLoS ONE">
        <title>Sequence Assembly of Yarrowia lipolytica Strain W29/CLIB89 Shows Transposable Element Diversity.</title>
        <authorList>
            <person name="Magnan C."/>
            <person name="Yu J."/>
            <person name="Chang I."/>
            <person name="Jahn E."/>
            <person name="Kanomata Y."/>
            <person name="Wu J."/>
            <person name="Zeller M."/>
            <person name="Oakes M."/>
            <person name="Baldi P."/>
            <person name="Sandmeyer S."/>
        </authorList>
    </citation>
    <scope>NUCLEOTIDE SEQUENCE [LARGE SCALE GENOMIC DNA]</scope>
    <source>
        <strain evidence="5">CLIB89(W29)</strain>
    </source>
</reference>
<dbReference type="EMBL" id="CP017557">
    <property type="protein sequence ID" value="AOW05036.1"/>
    <property type="molecule type" value="Genomic_DNA"/>
</dbReference>
<evidence type="ECO:0000313" key="4">
    <source>
        <dbReference type="EMBL" id="AOW05036.1"/>
    </source>
</evidence>
<name>A0A1D8NHC7_YARLL</name>
<dbReference type="Proteomes" id="UP000182444">
    <property type="component" value="Chromosome 1E"/>
</dbReference>
<keyword evidence="1" id="KW-0805">Transcription regulation</keyword>
<dbReference type="GO" id="GO:0016586">
    <property type="term" value="C:RSC-type complex"/>
    <property type="evidence" value="ECO:0007669"/>
    <property type="project" value="TreeGrafter"/>
</dbReference>
<protein>
    <recommendedName>
        <fullName evidence="6">Chromatin remodelling complex Rsc7/Swp82 subunit-domain-containing protein</fullName>
    </recommendedName>
</protein>
<evidence type="ECO:0008006" key="6">
    <source>
        <dbReference type="Google" id="ProtNLM"/>
    </source>
</evidence>
<organism evidence="4 5">
    <name type="scientific">Yarrowia lipolytica</name>
    <name type="common">Candida lipolytica</name>
    <dbReference type="NCBI Taxonomy" id="4952"/>
    <lineage>
        <taxon>Eukaryota</taxon>
        <taxon>Fungi</taxon>
        <taxon>Dikarya</taxon>
        <taxon>Ascomycota</taxon>
        <taxon>Saccharomycotina</taxon>
        <taxon>Dipodascomycetes</taxon>
        <taxon>Dipodascales</taxon>
        <taxon>Dipodascales incertae sedis</taxon>
        <taxon>Yarrowia</taxon>
    </lineage>
</organism>
<dbReference type="PANTHER" id="PTHR22597">
    <property type="entry name" value="POLYCOMB GROUP PROTEIN"/>
    <property type="match status" value="1"/>
</dbReference>
<dbReference type="eggNOG" id="ENOG502R38T">
    <property type="taxonomic scope" value="Eukaryota"/>
</dbReference>
<gene>
    <name evidence="4" type="ORF">YALI1_E07571g</name>
</gene>
<dbReference type="AlphaFoldDB" id="A0A1D8NHC7"/>
<accession>A0A1D8NHC7</accession>
<feature type="compositionally biased region" description="Low complexity" evidence="3">
    <location>
        <begin position="447"/>
        <end position="456"/>
    </location>
</feature>
<evidence type="ECO:0000313" key="5">
    <source>
        <dbReference type="Proteomes" id="UP000182444"/>
    </source>
</evidence>
<dbReference type="VEuPathDB" id="FungiDB:YALI1_E07571g"/>
<dbReference type="PANTHER" id="PTHR22597:SF5">
    <property type="entry name" value="LOCALIZATION PROTEIN, PUTATIVE (AFU_ORTHOLOGUE AFUA_1G10600)-RELATED"/>
    <property type="match status" value="1"/>
</dbReference>
<evidence type="ECO:0000256" key="2">
    <source>
        <dbReference type="ARBA" id="ARBA00023163"/>
    </source>
</evidence>
<sequence length="634" mass="68768">MALEKTLQLPAMMVLSELTPEGDEFVVSEFDPEGEKKIDLDGRPQGGREFRMNTFKLPGRGSKLFMMATECAKELNFRDSYLLFNKNKSLYKMIASQKDKEALIALGLLPYSFRSRVIGIITARSIYRQFGARAIVDGKRVTDDYWEAAAIEQGFTESDPVIMDRRGQITHVYNQEVYGTPNPPNLPKAQKRKEKPPAGPTPVPTQPATRPSLSSTMPRISSGGMPGAPNTANTLHPMAGQPPPGASAAASAANSLQTPAHVHPHVYAQLQQSQQMMGGAGPVVPAAPAILATDSSNQPINNAAAAAAQVETANLKNLLLSTYMPGTSIRGSLDYQQGNISLASKYNIASIDFFHDYKAPEIEASYSALEYNRYLGGQRKFRKDMWTNFWQIKSAGELPSKPNLGVLDANEVYATSQTQMMKRKQESVEQEAVIVNTKKRRGRGGILSTSTAATSLDTHSGSSSVAPDEAEPTFQDVSEELTQSQPPPQIRKLPMGVSKDEYLEQMYAQEQRAQAAAQGQVTAGGPGQPGVPGMPLGAMQDKSPKSRFKRAMPGPGGMPMVPGQGIPDHLMQQLPLDHQLNQQRQIAATGMGGAPMVPQQLRHMAQPGGMPMPPQQFQGQPQVNGGGWRGQNFM</sequence>
<evidence type="ECO:0000256" key="3">
    <source>
        <dbReference type="SAM" id="MobiDB-lite"/>
    </source>
</evidence>
<dbReference type="RefSeq" id="XP_503623.3">
    <property type="nucleotide sequence ID" value="XM_503623.3"/>
</dbReference>
<dbReference type="VEuPathDB" id="FungiDB:YALI0_E06369g"/>
<evidence type="ECO:0000256" key="1">
    <source>
        <dbReference type="ARBA" id="ARBA00023015"/>
    </source>
</evidence>
<keyword evidence="2" id="KW-0804">Transcription</keyword>
<dbReference type="KEGG" id="yli:2912392"/>
<dbReference type="Pfam" id="PF08624">
    <property type="entry name" value="CRC_subunit"/>
    <property type="match status" value="1"/>
</dbReference>
<dbReference type="GeneID" id="2912392"/>
<feature type="region of interest" description="Disordered" evidence="3">
    <location>
        <begin position="175"/>
        <end position="255"/>
    </location>
</feature>
<dbReference type="InterPro" id="IPR013933">
    <property type="entry name" value="CRC_Rsc7/Swp82"/>
</dbReference>
<feature type="region of interest" description="Disordered" evidence="3">
    <location>
        <begin position="443"/>
        <end position="493"/>
    </location>
</feature>